<dbReference type="Proteomes" id="UP001056383">
    <property type="component" value="Chromosome"/>
</dbReference>
<organism evidence="1 2">
    <name type="scientific">Streptomyces sudanensis</name>
    <dbReference type="NCBI Taxonomy" id="436397"/>
    <lineage>
        <taxon>Bacteria</taxon>
        <taxon>Bacillati</taxon>
        <taxon>Actinomycetota</taxon>
        <taxon>Actinomycetes</taxon>
        <taxon>Kitasatosporales</taxon>
        <taxon>Streptomycetaceae</taxon>
        <taxon>Streptomyces</taxon>
    </lineage>
</organism>
<evidence type="ECO:0000313" key="1">
    <source>
        <dbReference type="EMBL" id="URN18547.1"/>
    </source>
</evidence>
<evidence type="ECO:0000313" key="2">
    <source>
        <dbReference type="Proteomes" id="UP001056383"/>
    </source>
</evidence>
<protein>
    <submittedName>
        <fullName evidence="1">Uncharacterized protein</fullName>
    </submittedName>
</protein>
<dbReference type="RefSeq" id="WP_158684330.1">
    <property type="nucleotide sequence ID" value="NZ_CP095474.1"/>
</dbReference>
<sequence>MPIFLVNLDVLEGMLDALDSAAGGDTRWAAKRREFASLTSMGQFLEMRSEFAVACALASAGIKYELGKPGEPNPDFLILPTDGGASPVAGVEVVSAPPPGINELSERIVEELQPHSGLGVHMVFSRYPSRLRSAVVDEVIAAVHDQASPVAVGGSPEPVVIDVGDVVINAGPLTVTVHVRESEEWLGWEVAGADLTGPMSSALYAAVTAGRSPAKAAQGRSLDGVPVLLLVDLSRYGAAWMRSDWVWAGALAASEEVTADYPFAGIGVFQQRLGSSAVVGMGVGLSPHLGSESRQAAEELCDALGWARS</sequence>
<proteinExistence type="predicted"/>
<keyword evidence="2" id="KW-1185">Reference proteome</keyword>
<name>A0ABY4TIG7_9ACTN</name>
<dbReference type="EMBL" id="CP095474">
    <property type="protein sequence ID" value="URN18547.1"/>
    <property type="molecule type" value="Genomic_DNA"/>
</dbReference>
<accession>A0ABY4TIG7</accession>
<gene>
    <name evidence="1" type="ORF">MW084_24220</name>
</gene>
<reference evidence="1" key="1">
    <citation type="submission" date="2022-04" db="EMBL/GenBank/DDBJ databases">
        <title>Systematic whole-genome sequencing reveals an unexpected diversity among actinomycetoma pathogens and provides insights into their antibacterial susceptibilities.</title>
        <authorList>
            <person name="Watson A.K."/>
            <person name="Kepplinger B."/>
            <person name="Bakhiet S.M."/>
            <person name="Mhmoud N.A."/>
            <person name="Chapman J."/>
            <person name="Allenby N."/>
            <person name="Mickiewicz K."/>
            <person name="Goodfellow M."/>
            <person name="Fahal A.H."/>
            <person name="Errington J."/>
        </authorList>
    </citation>
    <scope>NUCLEOTIDE SEQUENCE</scope>
    <source>
        <strain evidence="1">SD 504</strain>
    </source>
</reference>